<evidence type="ECO:0000313" key="1">
    <source>
        <dbReference type="EMBL" id="KIL55477.1"/>
    </source>
</evidence>
<organism evidence="1 2">
    <name type="scientific">Amanita muscaria (strain Koide BX008)</name>
    <dbReference type="NCBI Taxonomy" id="946122"/>
    <lineage>
        <taxon>Eukaryota</taxon>
        <taxon>Fungi</taxon>
        <taxon>Dikarya</taxon>
        <taxon>Basidiomycota</taxon>
        <taxon>Agaricomycotina</taxon>
        <taxon>Agaricomycetes</taxon>
        <taxon>Agaricomycetidae</taxon>
        <taxon>Agaricales</taxon>
        <taxon>Pluteineae</taxon>
        <taxon>Amanitaceae</taxon>
        <taxon>Amanita</taxon>
    </lineage>
</organism>
<accession>A0A0C2W311</accession>
<protein>
    <submittedName>
        <fullName evidence="1">Uncharacterized protein</fullName>
    </submittedName>
</protein>
<proteinExistence type="predicted"/>
<gene>
    <name evidence="1" type="ORF">M378DRAFT_173594</name>
</gene>
<sequence length="93" mass="10357">MHGSPRMGGKAGRRYIRRTLNQLRIGGWEAGFFVNGSTGTVEPSCGHPNLINLETLDLLRRVGRQSATRCSVALEPTARCQDRFTLRNNSQSR</sequence>
<name>A0A0C2W311_AMAMK</name>
<dbReference type="EMBL" id="KN818510">
    <property type="protein sequence ID" value="KIL55477.1"/>
    <property type="molecule type" value="Genomic_DNA"/>
</dbReference>
<reference evidence="1 2" key="1">
    <citation type="submission" date="2014-04" db="EMBL/GenBank/DDBJ databases">
        <title>Evolutionary Origins and Diversification of the Mycorrhizal Mutualists.</title>
        <authorList>
            <consortium name="DOE Joint Genome Institute"/>
            <consortium name="Mycorrhizal Genomics Consortium"/>
            <person name="Kohler A."/>
            <person name="Kuo A."/>
            <person name="Nagy L.G."/>
            <person name="Floudas D."/>
            <person name="Copeland A."/>
            <person name="Barry K.W."/>
            <person name="Cichocki N."/>
            <person name="Veneault-Fourrey C."/>
            <person name="LaButti K."/>
            <person name="Lindquist E.A."/>
            <person name="Lipzen A."/>
            <person name="Lundell T."/>
            <person name="Morin E."/>
            <person name="Murat C."/>
            <person name="Riley R."/>
            <person name="Ohm R."/>
            <person name="Sun H."/>
            <person name="Tunlid A."/>
            <person name="Henrissat B."/>
            <person name="Grigoriev I.V."/>
            <person name="Hibbett D.S."/>
            <person name="Martin F."/>
        </authorList>
    </citation>
    <scope>NUCLEOTIDE SEQUENCE [LARGE SCALE GENOMIC DNA]</scope>
    <source>
        <strain evidence="1 2">Koide BX008</strain>
    </source>
</reference>
<dbReference type="HOGENOM" id="CLU_2399209_0_0_1"/>
<keyword evidence="2" id="KW-1185">Reference proteome</keyword>
<dbReference type="InParanoid" id="A0A0C2W311"/>
<dbReference type="AlphaFoldDB" id="A0A0C2W311"/>
<evidence type="ECO:0000313" key="2">
    <source>
        <dbReference type="Proteomes" id="UP000054549"/>
    </source>
</evidence>
<dbReference type="Proteomes" id="UP000054549">
    <property type="component" value="Unassembled WGS sequence"/>
</dbReference>